<dbReference type="NCBIfam" id="NF033540">
    <property type="entry name" value="transpos_IS701"/>
    <property type="match status" value="1"/>
</dbReference>
<dbReference type="EMBL" id="BNJJ01000033">
    <property type="protein sequence ID" value="GHO89227.1"/>
    <property type="molecule type" value="Genomic_DNA"/>
</dbReference>
<dbReference type="PANTHER" id="PTHR33627">
    <property type="entry name" value="TRANSPOSASE"/>
    <property type="match status" value="1"/>
</dbReference>
<gene>
    <name evidence="2" type="ORF">KSZ_72330</name>
</gene>
<evidence type="ECO:0000313" key="2">
    <source>
        <dbReference type="EMBL" id="GHO89227.1"/>
    </source>
</evidence>
<comment type="caution">
    <text evidence="2">The sequence shown here is derived from an EMBL/GenBank/DDBJ whole genome shotgun (WGS) entry which is preliminary data.</text>
</comment>
<dbReference type="Pfam" id="PF13546">
    <property type="entry name" value="DDE_5"/>
    <property type="match status" value="1"/>
</dbReference>
<reference evidence="2 3" key="1">
    <citation type="journal article" date="2021" name="Int. J. Syst. Evol. Microbiol.">
        <title>Reticulibacter mediterranei gen. nov., sp. nov., within the new family Reticulibacteraceae fam. nov., and Ktedonospora formicarum gen. nov., sp. nov., Ktedonobacter robiniae sp. nov., Dictyobacter formicarum sp. nov. and Dictyobacter arantiisoli sp. nov., belonging to the class Ktedonobacteria.</title>
        <authorList>
            <person name="Yabe S."/>
            <person name="Zheng Y."/>
            <person name="Wang C.M."/>
            <person name="Sakai Y."/>
            <person name="Abe K."/>
            <person name="Yokota A."/>
            <person name="Donadio S."/>
            <person name="Cavaletti L."/>
            <person name="Monciardini P."/>
        </authorList>
    </citation>
    <scope>NUCLEOTIDE SEQUENCE [LARGE SCALE GENOMIC DNA]</scope>
    <source>
        <strain evidence="2 3">SOSP1-9</strain>
    </source>
</reference>
<organism evidence="2 3">
    <name type="scientific">Dictyobacter formicarum</name>
    <dbReference type="NCBI Taxonomy" id="2778368"/>
    <lineage>
        <taxon>Bacteria</taxon>
        <taxon>Bacillati</taxon>
        <taxon>Chloroflexota</taxon>
        <taxon>Ktedonobacteria</taxon>
        <taxon>Ktedonobacterales</taxon>
        <taxon>Dictyobacteraceae</taxon>
        <taxon>Dictyobacter</taxon>
    </lineage>
</organism>
<dbReference type="InterPro" id="IPR012337">
    <property type="entry name" value="RNaseH-like_sf"/>
</dbReference>
<proteinExistence type="predicted"/>
<dbReference type="PANTHER" id="PTHR33627:SF1">
    <property type="entry name" value="TRANSPOSASE"/>
    <property type="match status" value="1"/>
</dbReference>
<dbReference type="RefSeq" id="WP_236023204.1">
    <property type="nucleotide sequence ID" value="NZ_BNJJ01000033.1"/>
</dbReference>
<dbReference type="Proteomes" id="UP000635565">
    <property type="component" value="Unassembled WGS sequence"/>
</dbReference>
<dbReference type="InterPro" id="IPR038721">
    <property type="entry name" value="IS701-like_DDE_dom"/>
</dbReference>
<name>A0ABQ3VTM4_9CHLR</name>
<keyword evidence="3" id="KW-1185">Reference proteome</keyword>
<protein>
    <submittedName>
        <fullName evidence="2">Transposase</fullName>
    </submittedName>
</protein>
<evidence type="ECO:0000259" key="1">
    <source>
        <dbReference type="Pfam" id="PF13546"/>
    </source>
</evidence>
<evidence type="ECO:0000313" key="3">
    <source>
        <dbReference type="Proteomes" id="UP000635565"/>
    </source>
</evidence>
<dbReference type="SUPFAM" id="SSF53098">
    <property type="entry name" value="Ribonuclease H-like"/>
    <property type="match status" value="1"/>
</dbReference>
<sequence>MTSTKQDKEPKEQQEDLLQQIKEELTKLQARIGPRFRRAEVRQRAHRFLEGLLTDIPRKNGWQMAEHLGESGPRGVQRLLGEADWDEDAVRDELRTYVLESLGDTEGLLVMDETGFLKKGKRSAGVARQYSGTAGRRENSQIGVFLLYASQKGYAFIDRELYLPEEWTSDRVRCREAGIPEERGFATKGELAQQMLARAFATGLPVNWVAGDTIYGYDELRLFLQGHQKNYVLAVPETHLVWIRGEPQPVGLLAALLPKASWVMLAAGEGGKGPRLYEWAWLQLPEETDIPSEKKHWVLLRRSLSDPSERAYYRVYAPANTPLAELVRIAGSRWRIEEGYEQAKGEVGLDQYEVRGYRAWYRHVTLALLAHAVLAVLRAQINAQEKKGEPSRHASR</sequence>
<accession>A0ABQ3VTM4</accession>
<dbReference type="InterPro" id="IPR039365">
    <property type="entry name" value="IS701-like"/>
</dbReference>
<feature type="domain" description="Transposase IS701-like DDE" evidence="1">
    <location>
        <begin position="34"/>
        <end position="245"/>
    </location>
</feature>